<dbReference type="PANTHER" id="PTHR43100">
    <property type="entry name" value="GLUTAMATE SYNTHASE [NADPH] SMALL CHAIN"/>
    <property type="match status" value="1"/>
</dbReference>
<dbReference type="Proteomes" id="UP001162164">
    <property type="component" value="Unassembled WGS sequence"/>
</dbReference>
<organism evidence="1 2">
    <name type="scientific">Molorchus minor</name>
    <dbReference type="NCBI Taxonomy" id="1323400"/>
    <lineage>
        <taxon>Eukaryota</taxon>
        <taxon>Metazoa</taxon>
        <taxon>Ecdysozoa</taxon>
        <taxon>Arthropoda</taxon>
        <taxon>Hexapoda</taxon>
        <taxon>Insecta</taxon>
        <taxon>Pterygota</taxon>
        <taxon>Neoptera</taxon>
        <taxon>Endopterygota</taxon>
        <taxon>Coleoptera</taxon>
        <taxon>Polyphaga</taxon>
        <taxon>Cucujiformia</taxon>
        <taxon>Chrysomeloidea</taxon>
        <taxon>Cerambycidae</taxon>
        <taxon>Lamiinae</taxon>
        <taxon>Monochamini</taxon>
        <taxon>Molorchus</taxon>
    </lineage>
</organism>
<dbReference type="PANTHER" id="PTHR43100:SF1">
    <property type="entry name" value="GLUTAMATE SYNTHASE [NADPH] SMALL CHAIN"/>
    <property type="match status" value="1"/>
</dbReference>
<keyword evidence="2" id="KW-1185">Reference proteome</keyword>
<dbReference type="EMBL" id="JAPWTJ010000429">
    <property type="protein sequence ID" value="KAJ8978510.1"/>
    <property type="molecule type" value="Genomic_DNA"/>
</dbReference>
<comment type="caution">
    <text evidence="1">The sequence shown here is derived from an EMBL/GenBank/DDBJ whole genome shotgun (WGS) entry which is preliminary data.</text>
</comment>
<accession>A0ABQ9JKF7</accession>
<evidence type="ECO:0000313" key="1">
    <source>
        <dbReference type="EMBL" id="KAJ8978510.1"/>
    </source>
</evidence>
<reference evidence="1" key="1">
    <citation type="journal article" date="2023" name="Insect Mol. Biol.">
        <title>Genome sequencing provides insights into the evolution of gene families encoding plant cell wall-degrading enzymes in longhorned beetles.</title>
        <authorList>
            <person name="Shin N.R."/>
            <person name="Okamura Y."/>
            <person name="Kirsch R."/>
            <person name="Pauchet Y."/>
        </authorList>
    </citation>
    <scope>NUCLEOTIDE SEQUENCE</scope>
    <source>
        <strain evidence="1">MMC_N1</strain>
    </source>
</reference>
<evidence type="ECO:0000313" key="2">
    <source>
        <dbReference type="Proteomes" id="UP001162164"/>
    </source>
</evidence>
<dbReference type="Gene3D" id="3.50.50.60">
    <property type="entry name" value="FAD/NAD(P)-binding domain"/>
    <property type="match status" value="1"/>
</dbReference>
<dbReference type="InterPro" id="IPR051394">
    <property type="entry name" value="Glutamate_Synthase"/>
</dbReference>
<gene>
    <name evidence="1" type="ORF">NQ317_002413</name>
</gene>
<protein>
    <submittedName>
        <fullName evidence="1">Uncharacterized protein</fullName>
    </submittedName>
</protein>
<dbReference type="InterPro" id="IPR036188">
    <property type="entry name" value="FAD/NAD-bd_sf"/>
</dbReference>
<sequence length="73" mass="7814">MRDRTLSTTDYRSTVVEKSAGDCRRGQSLVVWAISEGRQAARAVDEFLMQAPSALPGPGGIIQPSLQAIPCPV</sequence>
<proteinExistence type="predicted"/>
<name>A0ABQ9JKF7_9CUCU</name>
<dbReference type="SUPFAM" id="SSF51905">
    <property type="entry name" value="FAD/NAD(P)-binding domain"/>
    <property type="match status" value="1"/>
</dbReference>